<dbReference type="InterPro" id="IPR001254">
    <property type="entry name" value="Trypsin_dom"/>
</dbReference>
<gene>
    <name evidence="4" type="ORF">Ocin01_14261</name>
</gene>
<feature type="chain" id="PRO_5008904027" evidence="2">
    <location>
        <begin position="30"/>
        <end position="283"/>
    </location>
</feature>
<dbReference type="STRING" id="48709.A0A1D2MHF0"/>
<keyword evidence="1" id="KW-1015">Disulfide bond</keyword>
<dbReference type="CDD" id="cd00190">
    <property type="entry name" value="Tryp_SPc"/>
    <property type="match status" value="1"/>
</dbReference>
<accession>A0A1D2MHF0</accession>
<dbReference type="SMART" id="SM00020">
    <property type="entry name" value="Tryp_SPc"/>
    <property type="match status" value="1"/>
</dbReference>
<protein>
    <submittedName>
        <fullName evidence="4">Trypsin-1</fullName>
    </submittedName>
</protein>
<comment type="caution">
    <text evidence="4">The sequence shown here is derived from an EMBL/GenBank/DDBJ whole genome shotgun (WGS) entry which is preliminary data.</text>
</comment>
<dbReference type="PANTHER" id="PTHR24250:SF27">
    <property type="entry name" value="ELASTASE 2 LIKE"/>
    <property type="match status" value="1"/>
</dbReference>
<dbReference type="PRINTS" id="PR00722">
    <property type="entry name" value="CHYMOTRYPSIN"/>
</dbReference>
<dbReference type="PROSITE" id="PS50240">
    <property type="entry name" value="TRYPSIN_DOM"/>
    <property type="match status" value="1"/>
</dbReference>
<dbReference type="GO" id="GO:0006508">
    <property type="term" value="P:proteolysis"/>
    <property type="evidence" value="ECO:0007669"/>
    <property type="project" value="InterPro"/>
</dbReference>
<dbReference type="GO" id="GO:0004252">
    <property type="term" value="F:serine-type endopeptidase activity"/>
    <property type="evidence" value="ECO:0007669"/>
    <property type="project" value="InterPro"/>
</dbReference>
<sequence>MSVHLKMFLRLSFSGCMCLVLTMAASSEALQNVHGRPSLKIVGGVNTTDAEFPYLVSIQMNPDFGNRYHYCGGSILNASHVISTASCVEGRLVSQIQVVAGAHTLQTALADDPRIQRRNIASVTLHPQFDPETLQNNIALLSLSESLQLNSRIQPILISQEGKYVGNCTVVGWGSNLTPDGPSPEPQFLLKQNMTIVSLSTCQSSYEFIYDIVETMICAKGTTEEKTEGPCTGDSGSPLLCTDASNNATVVAGIFSWSMIPCGDASYPSVYTNITTLTTINSV</sequence>
<dbReference type="InterPro" id="IPR009003">
    <property type="entry name" value="Peptidase_S1_PA"/>
</dbReference>
<dbReference type="PANTHER" id="PTHR24250">
    <property type="entry name" value="CHYMOTRYPSIN-RELATED"/>
    <property type="match status" value="1"/>
</dbReference>
<evidence type="ECO:0000256" key="2">
    <source>
        <dbReference type="SAM" id="SignalP"/>
    </source>
</evidence>
<reference evidence="4 5" key="1">
    <citation type="journal article" date="2016" name="Genome Biol. Evol.">
        <title>Gene Family Evolution Reflects Adaptation to Soil Environmental Stressors in the Genome of the Collembolan Orchesella cincta.</title>
        <authorList>
            <person name="Faddeeva-Vakhrusheva A."/>
            <person name="Derks M.F."/>
            <person name="Anvar S.Y."/>
            <person name="Agamennone V."/>
            <person name="Suring W."/>
            <person name="Smit S."/>
            <person name="van Straalen N.M."/>
            <person name="Roelofs D."/>
        </authorList>
    </citation>
    <scope>NUCLEOTIDE SEQUENCE [LARGE SCALE GENOMIC DNA]</scope>
    <source>
        <tissue evidence="4">Mixed pool</tissue>
    </source>
</reference>
<dbReference type="InterPro" id="IPR001314">
    <property type="entry name" value="Peptidase_S1A"/>
</dbReference>
<dbReference type="Gene3D" id="2.40.10.10">
    <property type="entry name" value="Trypsin-like serine proteases"/>
    <property type="match status" value="2"/>
</dbReference>
<dbReference type="EMBL" id="LJIJ01001235">
    <property type="protein sequence ID" value="ODM92419.1"/>
    <property type="molecule type" value="Genomic_DNA"/>
</dbReference>
<dbReference type="Proteomes" id="UP000094527">
    <property type="component" value="Unassembled WGS sequence"/>
</dbReference>
<evidence type="ECO:0000256" key="1">
    <source>
        <dbReference type="ARBA" id="ARBA00023157"/>
    </source>
</evidence>
<evidence type="ECO:0000313" key="4">
    <source>
        <dbReference type="EMBL" id="ODM92419.1"/>
    </source>
</evidence>
<feature type="domain" description="Peptidase S1" evidence="3">
    <location>
        <begin position="41"/>
        <end position="283"/>
    </location>
</feature>
<dbReference type="SUPFAM" id="SSF50494">
    <property type="entry name" value="Trypsin-like serine proteases"/>
    <property type="match status" value="1"/>
</dbReference>
<organism evidence="4 5">
    <name type="scientific">Orchesella cincta</name>
    <name type="common">Springtail</name>
    <name type="synonym">Podura cincta</name>
    <dbReference type="NCBI Taxonomy" id="48709"/>
    <lineage>
        <taxon>Eukaryota</taxon>
        <taxon>Metazoa</taxon>
        <taxon>Ecdysozoa</taxon>
        <taxon>Arthropoda</taxon>
        <taxon>Hexapoda</taxon>
        <taxon>Collembola</taxon>
        <taxon>Entomobryomorpha</taxon>
        <taxon>Entomobryoidea</taxon>
        <taxon>Orchesellidae</taxon>
        <taxon>Orchesellinae</taxon>
        <taxon>Orchesella</taxon>
    </lineage>
</organism>
<evidence type="ECO:0000313" key="5">
    <source>
        <dbReference type="Proteomes" id="UP000094527"/>
    </source>
</evidence>
<keyword evidence="5" id="KW-1185">Reference proteome</keyword>
<proteinExistence type="predicted"/>
<keyword evidence="2" id="KW-0732">Signal</keyword>
<dbReference type="PROSITE" id="PS00135">
    <property type="entry name" value="TRYPSIN_SER"/>
    <property type="match status" value="1"/>
</dbReference>
<dbReference type="InterPro" id="IPR043504">
    <property type="entry name" value="Peptidase_S1_PA_chymotrypsin"/>
</dbReference>
<feature type="signal peptide" evidence="2">
    <location>
        <begin position="1"/>
        <end position="29"/>
    </location>
</feature>
<dbReference type="FunFam" id="2.40.10.10:FF:000068">
    <property type="entry name" value="transmembrane protease serine 2"/>
    <property type="match status" value="1"/>
</dbReference>
<dbReference type="AlphaFoldDB" id="A0A1D2MHF0"/>
<name>A0A1D2MHF0_ORCCI</name>
<evidence type="ECO:0000259" key="3">
    <source>
        <dbReference type="PROSITE" id="PS50240"/>
    </source>
</evidence>
<dbReference type="InterPro" id="IPR033116">
    <property type="entry name" value="TRYPSIN_SER"/>
</dbReference>
<dbReference type="Pfam" id="PF00089">
    <property type="entry name" value="Trypsin"/>
    <property type="match status" value="1"/>
</dbReference>